<keyword evidence="1" id="KW-1133">Transmembrane helix</keyword>
<feature type="transmembrane region" description="Helical" evidence="1">
    <location>
        <begin position="12"/>
        <end position="37"/>
    </location>
</feature>
<sequence length="129" mass="14595">MVWRRMRTGKLMDWTQVIVAIVSLVITGAAVVLWFLYQSVRDEAREAKKAAADVAAEADKKHDSLKSEFGDYKLYAEQRFVTQGALSQAIDGLNRAIESLTTNIRDMNTMFSGKLDSLHRRLDDKVDKS</sequence>
<proteinExistence type="predicted"/>
<reference evidence="2" key="1">
    <citation type="submission" date="2016-01" db="EMBL/GenBank/DDBJ databases">
        <authorList>
            <person name="Peeters C."/>
        </authorList>
    </citation>
    <scope>NUCLEOTIDE SEQUENCE [LARGE SCALE GENOMIC DNA]</scope>
    <source>
        <strain evidence="2">LMG 29323</strain>
    </source>
</reference>
<evidence type="ECO:0000313" key="2">
    <source>
        <dbReference type="EMBL" id="SAK98575.1"/>
    </source>
</evidence>
<gene>
    <name evidence="2" type="ORF">AWB80_07553</name>
</gene>
<keyword evidence="1" id="KW-0472">Membrane</keyword>
<organism evidence="2 3">
    <name type="scientific">Caballeronia pedi</name>
    <dbReference type="NCBI Taxonomy" id="1777141"/>
    <lineage>
        <taxon>Bacteria</taxon>
        <taxon>Pseudomonadati</taxon>
        <taxon>Pseudomonadota</taxon>
        <taxon>Betaproteobacteria</taxon>
        <taxon>Burkholderiales</taxon>
        <taxon>Burkholderiaceae</taxon>
        <taxon>Caballeronia</taxon>
    </lineage>
</organism>
<comment type="caution">
    <text evidence="2">The sequence shown here is derived from an EMBL/GenBank/DDBJ whole genome shotgun (WGS) entry which is preliminary data.</text>
</comment>
<dbReference type="Proteomes" id="UP000054911">
    <property type="component" value="Unassembled WGS sequence"/>
</dbReference>
<dbReference type="AlphaFoldDB" id="A0A158DVF1"/>
<evidence type="ECO:0000256" key="1">
    <source>
        <dbReference type="SAM" id="Phobius"/>
    </source>
</evidence>
<keyword evidence="3" id="KW-1185">Reference proteome</keyword>
<name>A0A158DVF1_9BURK</name>
<keyword evidence="1" id="KW-0812">Transmembrane</keyword>
<dbReference type="EMBL" id="FCOE02000050">
    <property type="protein sequence ID" value="SAK98575.1"/>
    <property type="molecule type" value="Genomic_DNA"/>
</dbReference>
<evidence type="ECO:0000313" key="3">
    <source>
        <dbReference type="Proteomes" id="UP000054911"/>
    </source>
</evidence>
<dbReference type="STRING" id="1777141.AWB80_07553"/>
<accession>A0A158DVF1</accession>
<protein>
    <submittedName>
        <fullName evidence="2">Uncharacterized protein</fullName>
    </submittedName>
</protein>